<dbReference type="AlphaFoldDB" id="D7VN69"/>
<name>D7VN69_SPHSI</name>
<dbReference type="Proteomes" id="UP000006258">
    <property type="component" value="Unassembled WGS sequence"/>
</dbReference>
<accession>D7VN69</accession>
<dbReference type="HOGENOM" id="CLU_375016_0_0_10"/>
<dbReference type="eggNOG" id="ENOG50339JJ">
    <property type="taxonomic scope" value="Bacteria"/>
</dbReference>
<evidence type="ECO:0000313" key="1">
    <source>
        <dbReference type="EMBL" id="EFK57366.1"/>
    </source>
</evidence>
<protein>
    <submittedName>
        <fullName evidence="1">Uncharacterized protein</fullName>
    </submittedName>
</protein>
<dbReference type="EMBL" id="ACHA02000011">
    <property type="protein sequence ID" value="EFK57366.1"/>
    <property type="molecule type" value="Genomic_DNA"/>
</dbReference>
<comment type="caution">
    <text evidence="1">The sequence shown here is derived from an EMBL/GenBank/DDBJ whole genome shotgun (WGS) entry which is preliminary data.</text>
</comment>
<dbReference type="RefSeq" id="WP_002992982.1">
    <property type="nucleotide sequence ID" value="NZ_GL379770.1"/>
</dbReference>
<dbReference type="STRING" id="525373.HMPREF0766_12439"/>
<keyword evidence="2" id="KW-1185">Reference proteome</keyword>
<proteinExistence type="predicted"/>
<sequence>MALEEYNRFSDQDRIARDANLEITEAFFPPYFESLQLLDIGDNDPAKVGAIATFKDGTKTNLAIYQGGGTWTVGTGYTDAEIDAMITAAKNRANHTGTQAINTIEGLEAALDGKISTSEKGASNGVATLDGGGKVPANQLPNSVMTVEGQWNASTNTPTLSNGTGNAGMVYEVTTAGTVNLGDGNITFKVGDWAVYGADGKWYKSVNSNEVTSVNGKTGSVIIAPGDLDVSNGLFIVGNSSGKGGTRKILPSDMGLTSGGVLYALSPSVWSELFASDNATPSTVAIRSAASSSSPGEIKAGPAINPEGLVRLDQMNTALAGKAPANSETLQSVISRGNVIDPGDPSAFAWNRSDGPDNKWGLKYDPTYKGMNFVRYGLQDGVLFLRDVNNYVGIGTVVPAYKLHVNGDFGVGNMYTEGALRFFNPSGNTNTRRHWLQANANTNGDFSIYSQNNDGSGNRFDFYISPLGNIGLGTVDPTAKLEVAGAIKTSDKTRSALLSYTGTSGVVGTESNHPLDIWTNSSSKMTILPNGNVGVGTNNPSAKLDVNGAVNTAGYVQSSLGFTAYTTANVNAVYRPTGITFATAANTYATIDANTSGGITIRTADGSATAQPRMTFLTPSGATARSVMIAGRAYYNASYTGSFEANDLITKAYVDDKVQLITLRATISGGVAVLDGGAVESGYRYMVQGASLYNGTTPEFLSLSKLAIQAGTTGNVVAQYETTFADNGKDVEVLILKIKI</sequence>
<dbReference type="OrthoDB" id="1233056at2"/>
<evidence type="ECO:0000313" key="2">
    <source>
        <dbReference type="Proteomes" id="UP000006258"/>
    </source>
</evidence>
<dbReference type="GeneID" id="95427960"/>
<reference evidence="1" key="1">
    <citation type="submission" date="2010-07" db="EMBL/GenBank/DDBJ databases">
        <authorList>
            <person name="Muzny D."/>
            <person name="Qin X."/>
            <person name="Buhay C."/>
            <person name="Dugan-Rocha S."/>
            <person name="Ding Y."/>
            <person name="Chen G."/>
            <person name="Hawes A."/>
            <person name="Holder M."/>
            <person name="Jhangiani S."/>
            <person name="Johnson A."/>
            <person name="Khan Z."/>
            <person name="Li Z."/>
            <person name="Liu W."/>
            <person name="Liu X."/>
            <person name="Perez L."/>
            <person name="Shen H."/>
            <person name="Wang Q."/>
            <person name="Watt J."/>
            <person name="Xi L."/>
            <person name="Xin Y."/>
            <person name="Zhou J."/>
            <person name="Deng J."/>
            <person name="Jiang H."/>
            <person name="Liu Y."/>
            <person name="Qu J."/>
            <person name="Song X.-Z."/>
            <person name="Zhang L."/>
            <person name="Villasana D."/>
            <person name="Johnson A."/>
            <person name="Liu J."/>
            <person name="Liyanage D."/>
            <person name="Lorensuhewa L."/>
            <person name="Robinson T."/>
            <person name="Song A."/>
            <person name="Song B.-B."/>
            <person name="Dinh H."/>
            <person name="Thornton R."/>
            <person name="Coyle M."/>
            <person name="Francisco L."/>
            <person name="Jackson L."/>
            <person name="Javaid M."/>
            <person name="Korchina V."/>
            <person name="Kovar C."/>
            <person name="Mata R."/>
            <person name="Mathew T."/>
            <person name="Ngo R."/>
            <person name="Nguyen L."/>
            <person name="Nguyen N."/>
            <person name="Okwuonu G."/>
            <person name="Ongeri F."/>
            <person name="Pham C."/>
            <person name="Simmons D."/>
            <person name="Wilczek-Boney K."/>
            <person name="Hale W."/>
            <person name="Jakkamsetti A."/>
            <person name="Pham P."/>
            <person name="Ruth R."/>
            <person name="San Lucas F."/>
            <person name="Warren J."/>
            <person name="Zhang J."/>
            <person name="Zhao Z."/>
            <person name="Zhou C."/>
            <person name="Zhu D."/>
            <person name="Lee S."/>
            <person name="Bess C."/>
            <person name="Blankenburg K."/>
            <person name="Forbes L."/>
            <person name="Fu Q."/>
            <person name="Gubbala S."/>
            <person name="Hirani K."/>
            <person name="Jayaseelan J.C."/>
            <person name="Lara F."/>
            <person name="Munidasa M."/>
            <person name="Palculict T."/>
            <person name="Patil S."/>
            <person name="Pu L.-L."/>
            <person name="Saada N."/>
            <person name="Tang L."/>
            <person name="Weissenberger G."/>
            <person name="Zhu Y."/>
            <person name="Hemphill L."/>
            <person name="Shang Y."/>
            <person name="Youmans B."/>
            <person name="Ayvaz T."/>
            <person name="Ross M."/>
            <person name="Santibanez J."/>
            <person name="Aqrawi P."/>
            <person name="Gross S."/>
            <person name="Joshi V."/>
            <person name="Fowler G."/>
            <person name="Nazareth L."/>
            <person name="Reid J."/>
            <person name="Worley K."/>
            <person name="Petrosino J."/>
            <person name="Highlander S."/>
            <person name="Gibbs R."/>
        </authorList>
    </citation>
    <scope>NUCLEOTIDE SEQUENCE [LARGE SCALE GENOMIC DNA]</scope>
    <source>
        <strain evidence="1">ATCC 33861</strain>
    </source>
</reference>
<gene>
    <name evidence="1" type="ORF">HMPREF0766_12439</name>
</gene>
<organism evidence="1 2">
    <name type="scientific">Sphingobacterium spiritivorum ATCC 33861</name>
    <dbReference type="NCBI Taxonomy" id="525373"/>
    <lineage>
        <taxon>Bacteria</taxon>
        <taxon>Pseudomonadati</taxon>
        <taxon>Bacteroidota</taxon>
        <taxon>Sphingobacteriia</taxon>
        <taxon>Sphingobacteriales</taxon>
        <taxon>Sphingobacteriaceae</taxon>
        <taxon>Sphingobacterium</taxon>
    </lineage>
</organism>